<dbReference type="PANTHER" id="PTHR43399">
    <property type="entry name" value="SUBTILISIN-RELATED"/>
    <property type="match status" value="1"/>
</dbReference>
<dbReference type="PRINTS" id="PR00723">
    <property type="entry name" value="SUBTILISIN"/>
</dbReference>
<evidence type="ECO:0000313" key="11">
    <source>
        <dbReference type="Proteomes" id="UP001221142"/>
    </source>
</evidence>
<keyword evidence="4" id="KW-0378">Hydrolase</keyword>
<evidence type="ECO:0000256" key="1">
    <source>
        <dbReference type="ARBA" id="ARBA00011073"/>
    </source>
</evidence>
<keyword evidence="2" id="KW-0645">Protease</keyword>
<dbReference type="InterPro" id="IPR051048">
    <property type="entry name" value="Peptidase_S8/S53_subtilisin"/>
</dbReference>
<feature type="domain" description="Peptidase S8/S53" evidence="8">
    <location>
        <begin position="135"/>
        <end position="404"/>
    </location>
</feature>
<dbReference type="InterPro" id="IPR000209">
    <property type="entry name" value="Peptidase_S8/S53_dom"/>
</dbReference>
<evidence type="ECO:0000256" key="5">
    <source>
        <dbReference type="ARBA" id="ARBA00022825"/>
    </source>
</evidence>
<proteinExistence type="inferred from homology"/>
<keyword evidence="11" id="KW-1185">Reference proteome</keyword>
<feature type="domain" description="C5a peptidase/Subtilisin-like protease SBT2-like Fn3-like" evidence="9">
    <location>
        <begin position="436"/>
        <end position="541"/>
    </location>
</feature>
<dbReference type="SUPFAM" id="SSF52743">
    <property type="entry name" value="Subtilisin-like"/>
    <property type="match status" value="1"/>
</dbReference>
<dbReference type="InterPro" id="IPR034187">
    <property type="entry name" value="Peptidases_S8_5"/>
</dbReference>
<reference evidence="10" key="1">
    <citation type="submission" date="2023-03" db="EMBL/GenBank/DDBJ databases">
        <title>Massive genome expansion in bonnet fungi (Mycena s.s.) driven by repeated elements and novel gene families across ecological guilds.</title>
        <authorList>
            <consortium name="Lawrence Berkeley National Laboratory"/>
            <person name="Harder C.B."/>
            <person name="Miyauchi S."/>
            <person name="Viragh M."/>
            <person name="Kuo A."/>
            <person name="Thoen E."/>
            <person name="Andreopoulos B."/>
            <person name="Lu D."/>
            <person name="Skrede I."/>
            <person name="Drula E."/>
            <person name="Henrissat B."/>
            <person name="Morin E."/>
            <person name="Kohler A."/>
            <person name="Barry K."/>
            <person name="LaButti K."/>
            <person name="Morin E."/>
            <person name="Salamov A."/>
            <person name="Lipzen A."/>
            <person name="Mereny Z."/>
            <person name="Hegedus B."/>
            <person name="Baldrian P."/>
            <person name="Stursova M."/>
            <person name="Weitz H."/>
            <person name="Taylor A."/>
            <person name="Grigoriev I.V."/>
            <person name="Nagy L.G."/>
            <person name="Martin F."/>
            <person name="Kauserud H."/>
        </authorList>
    </citation>
    <scope>NUCLEOTIDE SEQUENCE</scope>
    <source>
        <strain evidence="10">9284</strain>
    </source>
</reference>
<name>A0AAD7AWR8_9AGAR</name>
<organism evidence="10 11">
    <name type="scientific">Roridomyces roridus</name>
    <dbReference type="NCBI Taxonomy" id="1738132"/>
    <lineage>
        <taxon>Eukaryota</taxon>
        <taxon>Fungi</taxon>
        <taxon>Dikarya</taxon>
        <taxon>Basidiomycota</taxon>
        <taxon>Agaricomycotina</taxon>
        <taxon>Agaricomycetes</taxon>
        <taxon>Agaricomycetidae</taxon>
        <taxon>Agaricales</taxon>
        <taxon>Marasmiineae</taxon>
        <taxon>Mycenaceae</taxon>
        <taxon>Roridomyces</taxon>
    </lineage>
</organism>
<sequence length="718" mass="74924">MKAALLLALFASSTFATTNLYIVEVADASDIPAKRHGSQPHERLYRSLQERKISFDVQKEYNSPGIFLGASISLNDVANVLSADGVVAIRPVHTYSSPKPVSFKVVSPGDPALPDSESTHILTGVDKLHEQAIIGKGVKIGIIDTGIDYTHPSLGGGFGPGFKVAGGYDFVGDNYNGHGRSYHGRFDHNSSSRSGTLVGGIIGANPGNPFNISGVAYGAELWAYRVVSCFGSVTDDIVIDALLMSVKDGMNVLSLSLGQSSGWTEGTTAVVASRIAATGKIVAIAAGNDASSTGSWFTSTPGNAINAISVASSDNTVVPQTDGTPDIPAPSGGLVSSFSSYGPTYDMYFKPSITAPGGNILTTLPVPLGSWGVASGVREQILRTSMSAPFMAGSAALLFQVKGKSASTAAQQGAGLVQPYAAIFTSTVITPAELLLNDTTHFAGPQKITIKNVGKTVQSYTLSHVPAGTAVTLSPGTIDPTMSRVPLAATYATVTFNMAEFTLGPGQAQQVVATISPPQGLDPSTLPVYSGFIYATSGNDSVHATYLGVAAPLRNAQVLDDTDSIFGFNLPVILDPNGNPQNTPTNYTFVGGNAPTVLWRQVFGTPLLRLDLVAANIVLNATISARAVPLLSFSNSHNGGTFAQVPTIGPLLEMDFLGRNDQFATRDRTFLLSNIFANGTVIPDGSYKILLRALKVTGDPKNEADYESWLSPIVGIAA</sequence>
<evidence type="ECO:0000256" key="7">
    <source>
        <dbReference type="SAM" id="SignalP"/>
    </source>
</evidence>
<evidence type="ECO:0000256" key="3">
    <source>
        <dbReference type="ARBA" id="ARBA00022729"/>
    </source>
</evidence>
<dbReference type="Proteomes" id="UP001221142">
    <property type="component" value="Unassembled WGS sequence"/>
</dbReference>
<gene>
    <name evidence="10" type="ORF">FB45DRAFT_967265</name>
</gene>
<evidence type="ECO:0000259" key="8">
    <source>
        <dbReference type="Pfam" id="PF00082"/>
    </source>
</evidence>
<comment type="similarity">
    <text evidence="1 6">Belongs to the peptidase S8 family.</text>
</comment>
<dbReference type="PANTHER" id="PTHR43399:SF4">
    <property type="entry name" value="CELL WALL-ASSOCIATED PROTEASE"/>
    <property type="match status" value="1"/>
</dbReference>
<dbReference type="AlphaFoldDB" id="A0AAD7AWR8"/>
<protein>
    <submittedName>
        <fullName evidence="10">Peptidase S8/S53 domain-containing protein</fullName>
    </submittedName>
</protein>
<accession>A0AAD7AWR8</accession>
<evidence type="ECO:0000313" key="10">
    <source>
        <dbReference type="EMBL" id="KAJ7602261.1"/>
    </source>
</evidence>
<dbReference type="PROSITE" id="PS51892">
    <property type="entry name" value="SUBTILASE"/>
    <property type="match status" value="1"/>
</dbReference>
<evidence type="ECO:0000259" key="9">
    <source>
        <dbReference type="Pfam" id="PF06280"/>
    </source>
</evidence>
<dbReference type="Pfam" id="PF00082">
    <property type="entry name" value="Peptidase_S8"/>
    <property type="match status" value="1"/>
</dbReference>
<dbReference type="Pfam" id="PF06280">
    <property type="entry name" value="fn3_5"/>
    <property type="match status" value="1"/>
</dbReference>
<feature type="signal peptide" evidence="7">
    <location>
        <begin position="1"/>
        <end position="16"/>
    </location>
</feature>
<dbReference type="GO" id="GO:0004252">
    <property type="term" value="F:serine-type endopeptidase activity"/>
    <property type="evidence" value="ECO:0007669"/>
    <property type="project" value="InterPro"/>
</dbReference>
<keyword evidence="3 7" id="KW-0732">Signal</keyword>
<dbReference type="PROSITE" id="PS00136">
    <property type="entry name" value="SUBTILASE_ASP"/>
    <property type="match status" value="1"/>
</dbReference>
<feature type="chain" id="PRO_5042191338" evidence="7">
    <location>
        <begin position="17"/>
        <end position="718"/>
    </location>
</feature>
<keyword evidence="5" id="KW-0720">Serine protease</keyword>
<dbReference type="GO" id="GO:0016020">
    <property type="term" value="C:membrane"/>
    <property type="evidence" value="ECO:0007669"/>
    <property type="project" value="InterPro"/>
</dbReference>
<dbReference type="Gene3D" id="3.40.50.200">
    <property type="entry name" value="Peptidase S8/S53 domain"/>
    <property type="match status" value="1"/>
</dbReference>
<dbReference type="InterPro" id="IPR023827">
    <property type="entry name" value="Peptidase_S8_Asp-AS"/>
</dbReference>
<dbReference type="GO" id="GO:0006508">
    <property type="term" value="P:proteolysis"/>
    <property type="evidence" value="ECO:0007669"/>
    <property type="project" value="UniProtKB-KW"/>
</dbReference>
<evidence type="ECO:0000256" key="2">
    <source>
        <dbReference type="ARBA" id="ARBA00022670"/>
    </source>
</evidence>
<comment type="caution">
    <text evidence="10">The sequence shown here is derived from an EMBL/GenBank/DDBJ whole genome shotgun (WGS) entry which is preliminary data.</text>
</comment>
<evidence type="ECO:0000256" key="6">
    <source>
        <dbReference type="PROSITE-ProRule" id="PRU01240"/>
    </source>
</evidence>
<dbReference type="CDD" id="cd07489">
    <property type="entry name" value="Peptidases_S8_5"/>
    <property type="match status" value="1"/>
</dbReference>
<comment type="caution">
    <text evidence="6">Lacks conserved residue(s) required for the propagation of feature annotation.</text>
</comment>
<dbReference type="InterPro" id="IPR010435">
    <property type="entry name" value="C5a/SBT2-like_Fn3"/>
</dbReference>
<dbReference type="InterPro" id="IPR036852">
    <property type="entry name" value="Peptidase_S8/S53_dom_sf"/>
</dbReference>
<evidence type="ECO:0000256" key="4">
    <source>
        <dbReference type="ARBA" id="ARBA00022801"/>
    </source>
</evidence>
<dbReference type="EMBL" id="JARKIF010000243">
    <property type="protein sequence ID" value="KAJ7602261.1"/>
    <property type="molecule type" value="Genomic_DNA"/>
</dbReference>
<dbReference type="InterPro" id="IPR015500">
    <property type="entry name" value="Peptidase_S8_subtilisin-rel"/>
</dbReference>